<keyword evidence="4 10" id="KW-0378">Hydrolase</keyword>
<keyword evidence="13" id="KW-1185">Reference proteome</keyword>
<dbReference type="EMBL" id="JAMOKX010000005">
    <property type="protein sequence ID" value="MCL9819854.1"/>
    <property type="molecule type" value="Genomic_DNA"/>
</dbReference>
<dbReference type="PANTHER" id="PTHR42701">
    <property type="entry name" value="IMIDAZOLE GLYCEROL PHOSPHATE SYNTHASE SUBUNIT HISH"/>
    <property type="match status" value="1"/>
</dbReference>
<dbReference type="NCBIfam" id="TIGR01855">
    <property type="entry name" value="IMP_synth_hisH"/>
    <property type="match status" value="1"/>
</dbReference>
<dbReference type="PROSITE" id="PS51274">
    <property type="entry name" value="GATASE_COBBQ"/>
    <property type="match status" value="1"/>
</dbReference>
<organism evidence="12 13">
    <name type="scientific">Helicobacter colisuis</name>
    <dbReference type="NCBI Taxonomy" id="2949739"/>
    <lineage>
        <taxon>Bacteria</taxon>
        <taxon>Pseudomonadati</taxon>
        <taxon>Campylobacterota</taxon>
        <taxon>Epsilonproteobacteria</taxon>
        <taxon>Campylobacterales</taxon>
        <taxon>Helicobacteraceae</taxon>
        <taxon>Helicobacter</taxon>
    </lineage>
</organism>
<evidence type="ECO:0000259" key="11">
    <source>
        <dbReference type="Pfam" id="PF00117"/>
    </source>
</evidence>
<keyword evidence="6 10" id="KW-0368">Histidine biosynthesis</keyword>
<dbReference type="Pfam" id="PF00117">
    <property type="entry name" value="GATase"/>
    <property type="match status" value="1"/>
</dbReference>
<evidence type="ECO:0000256" key="2">
    <source>
        <dbReference type="ARBA" id="ARBA00011152"/>
    </source>
</evidence>
<dbReference type="HAMAP" id="MF_00278">
    <property type="entry name" value="HisH"/>
    <property type="match status" value="1"/>
</dbReference>
<reference evidence="12" key="1">
    <citation type="submission" date="2022-06" db="EMBL/GenBank/DDBJ databases">
        <title>Helicobacter colisuis sp. nov.</title>
        <authorList>
            <person name="Papic B."/>
            <person name="Gruntar I."/>
        </authorList>
    </citation>
    <scope>NUCLEOTIDE SEQUENCE</scope>
    <source>
        <strain evidence="12">11154-15</strain>
    </source>
</reference>
<dbReference type="EC" id="3.5.1.2" evidence="10"/>
<comment type="subunit">
    <text evidence="2 10">Heterodimer of HisH and HisF.</text>
</comment>
<dbReference type="PROSITE" id="PS51273">
    <property type="entry name" value="GATASE_TYPE_1"/>
    <property type="match status" value="1"/>
</dbReference>
<evidence type="ECO:0000256" key="3">
    <source>
        <dbReference type="ARBA" id="ARBA00022605"/>
    </source>
</evidence>
<dbReference type="RefSeq" id="WP_250604679.1">
    <property type="nucleotide sequence ID" value="NZ_JAMOKX010000005.1"/>
</dbReference>
<keyword evidence="5 10" id="KW-0315">Glutamine amidotransferase</keyword>
<name>A0ABT0TVN1_9HELI</name>
<gene>
    <name evidence="10 12" type="primary">hisH</name>
    <name evidence="12" type="ORF">NCR95_06730</name>
</gene>
<dbReference type="InterPro" id="IPR010139">
    <property type="entry name" value="Imidazole-glycPsynth_HisH"/>
</dbReference>
<keyword evidence="7 10" id="KW-0456">Lyase</keyword>
<evidence type="ECO:0000256" key="5">
    <source>
        <dbReference type="ARBA" id="ARBA00022962"/>
    </source>
</evidence>
<evidence type="ECO:0000256" key="8">
    <source>
        <dbReference type="ARBA" id="ARBA00047838"/>
    </source>
</evidence>
<comment type="catalytic activity">
    <reaction evidence="9 10">
        <text>L-glutamine + H2O = L-glutamate + NH4(+)</text>
        <dbReference type="Rhea" id="RHEA:15889"/>
        <dbReference type="ChEBI" id="CHEBI:15377"/>
        <dbReference type="ChEBI" id="CHEBI:28938"/>
        <dbReference type="ChEBI" id="CHEBI:29985"/>
        <dbReference type="ChEBI" id="CHEBI:58359"/>
        <dbReference type="EC" id="3.5.1.2"/>
    </reaction>
</comment>
<comment type="function">
    <text evidence="10">IGPS catalyzes the conversion of PRFAR and glutamine to IGP, AICAR and glutamate. The HisH subunit catalyzes the hydrolysis of glutamine to glutamate and ammonia as part of the synthesis of IGP and AICAR. The resulting ammonia molecule is channeled to the active site of HisF.</text>
</comment>
<evidence type="ECO:0000256" key="9">
    <source>
        <dbReference type="ARBA" id="ARBA00049534"/>
    </source>
</evidence>
<comment type="catalytic activity">
    <reaction evidence="8 10">
        <text>5-[(5-phospho-1-deoxy-D-ribulos-1-ylimino)methylamino]-1-(5-phospho-beta-D-ribosyl)imidazole-4-carboxamide + L-glutamine = D-erythro-1-(imidazol-4-yl)glycerol 3-phosphate + 5-amino-1-(5-phospho-beta-D-ribosyl)imidazole-4-carboxamide + L-glutamate + H(+)</text>
        <dbReference type="Rhea" id="RHEA:24793"/>
        <dbReference type="ChEBI" id="CHEBI:15378"/>
        <dbReference type="ChEBI" id="CHEBI:29985"/>
        <dbReference type="ChEBI" id="CHEBI:58278"/>
        <dbReference type="ChEBI" id="CHEBI:58359"/>
        <dbReference type="ChEBI" id="CHEBI:58475"/>
        <dbReference type="ChEBI" id="CHEBI:58525"/>
        <dbReference type="EC" id="4.3.2.10"/>
    </reaction>
</comment>
<feature type="active site" description="Nucleophile" evidence="10">
    <location>
        <position position="79"/>
    </location>
</feature>
<evidence type="ECO:0000256" key="4">
    <source>
        <dbReference type="ARBA" id="ARBA00022801"/>
    </source>
</evidence>
<keyword evidence="10" id="KW-0963">Cytoplasm</keyword>
<accession>A0ABT0TVN1</accession>
<feature type="domain" description="Glutamine amidotransferase" evidence="11">
    <location>
        <begin position="4"/>
        <end position="200"/>
    </location>
</feature>
<dbReference type="Gene3D" id="3.40.50.880">
    <property type="match status" value="1"/>
</dbReference>
<comment type="subcellular location">
    <subcellularLocation>
        <location evidence="10">Cytoplasm</location>
    </subcellularLocation>
</comment>
<evidence type="ECO:0000256" key="6">
    <source>
        <dbReference type="ARBA" id="ARBA00023102"/>
    </source>
</evidence>
<evidence type="ECO:0000313" key="12">
    <source>
        <dbReference type="EMBL" id="MCL9819854.1"/>
    </source>
</evidence>
<evidence type="ECO:0000313" key="13">
    <source>
        <dbReference type="Proteomes" id="UP001057522"/>
    </source>
</evidence>
<dbReference type="InterPro" id="IPR029062">
    <property type="entry name" value="Class_I_gatase-like"/>
</dbReference>
<evidence type="ECO:0000256" key="1">
    <source>
        <dbReference type="ARBA" id="ARBA00005091"/>
    </source>
</evidence>
<feature type="active site" evidence="10">
    <location>
        <position position="186"/>
    </location>
</feature>
<dbReference type="GO" id="GO:0016829">
    <property type="term" value="F:lyase activity"/>
    <property type="evidence" value="ECO:0007669"/>
    <property type="project" value="UniProtKB-KW"/>
</dbReference>
<dbReference type="InterPro" id="IPR017926">
    <property type="entry name" value="GATASE"/>
</dbReference>
<dbReference type="CDD" id="cd01748">
    <property type="entry name" value="GATase1_IGP_Synthase"/>
    <property type="match status" value="1"/>
</dbReference>
<comment type="caution">
    <text evidence="12">The sequence shown here is derived from an EMBL/GenBank/DDBJ whole genome shotgun (WGS) entry which is preliminary data.</text>
</comment>
<dbReference type="PANTHER" id="PTHR42701:SF1">
    <property type="entry name" value="IMIDAZOLE GLYCEROL PHOSPHATE SYNTHASE SUBUNIT HISH"/>
    <property type="match status" value="1"/>
</dbReference>
<feature type="active site" evidence="10">
    <location>
        <position position="184"/>
    </location>
</feature>
<dbReference type="Proteomes" id="UP001057522">
    <property type="component" value="Unassembled WGS sequence"/>
</dbReference>
<comment type="pathway">
    <text evidence="1 10">Amino-acid biosynthesis; L-histidine biosynthesis; L-histidine from 5-phospho-alpha-D-ribose 1-diphosphate: step 5/9.</text>
</comment>
<keyword evidence="3 10" id="KW-0028">Amino-acid biosynthesis</keyword>
<dbReference type="SUPFAM" id="SSF52317">
    <property type="entry name" value="Class I glutamine amidotransferase-like"/>
    <property type="match status" value="1"/>
</dbReference>
<protein>
    <recommendedName>
        <fullName evidence="10">Imidazole glycerol phosphate synthase subunit HisH</fullName>
        <ecNumber evidence="10">4.3.2.10</ecNumber>
    </recommendedName>
    <alternativeName>
        <fullName evidence="10">IGP synthase glutaminase subunit</fullName>
        <ecNumber evidence="10">3.5.1.2</ecNumber>
    </alternativeName>
    <alternativeName>
        <fullName evidence="10">IGP synthase subunit HisH</fullName>
    </alternativeName>
    <alternativeName>
        <fullName evidence="10">ImGP synthase subunit HisH</fullName>
        <shortName evidence="10">IGPS subunit HisH</shortName>
    </alternativeName>
</protein>
<proteinExistence type="inferred from homology"/>
<evidence type="ECO:0000256" key="7">
    <source>
        <dbReference type="ARBA" id="ARBA00023239"/>
    </source>
</evidence>
<evidence type="ECO:0000256" key="10">
    <source>
        <dbReference type="HAMAP-Rule" id="MF_00278"/>
    </source>
</evidence>
<dbReference type="PIRSF" id="PIRSF000495">
    <property type="entry name" value="Amidotransf_hisH"/>
    <property type="match status" value="1"/>
</dbReference>
<sequence length="203" mass="22886">MLGIIDYNSGNLASVQNAILKLGGKVRIEPNPAELKNYDRLILPGVGAFGEAMENLEKSGMKESILEFAKNGKPLLGICLGMQLLFQKSYEFGEHFGLGLIEGEIIKFDKKLLKKDEKIPHMGWNLVYKTQNSPLTKDLEENFYLYFVHSYYLGDFKNAIGISHYGVDFAALVQKDNLFGIQPHPEKSHNIGLKILENFLKFS</sequence>
<dbReference type="EC" id="4.3.2.10" evidence="10"/>